<protein>
    <submittedName>
        <fullName evidence="2">DUF4184 family protein</fullName>
    </submittedName>
</protein>
<accession>A0ABU5P8L6</accession>
<evidence type="ECO:0000313" key="3">
    <source>
        <dbReference type="Proteomes" id="UP001292571"/>
    </source>
</evidence>
<keyword evidence="3" id="KW-1185">Reference proteome</keyword>
<organism evidence="2 3">
    <name type="scientific">Pseudomonas spirodelae</name>
    <dbReference type="NCBI Taxonomy" id="3101751"/>
    <lineage>
        <taxon>Bacteria</taxon>
        <taxon>Pseudomonadati</taxon>
        <taxon>Pseudomonadota</taxon>
        <taxon>Gammaproteobacteria</taxon>
        <taxon>Pseudomonadales</taxon>
        <taxon>Pseudomonadaceae</taxon>
        <taxon>Pseudomonas</taxon>
    </lineage>
</organism>
<name>A0ABU5P8L6_9PSED</name>
<comment type="caution">
    <text evidence="2">The sequence shown here is derived from an EMBL/GenBank/DDBJ whole genome shotgun (WGS) entry which is preliminary data.</text>
</comment>
<sequence length="172" mass="18752">MPFTPFHLGAALVVKPGLSKHFSLITFGIAQIAMDIEPGIGMLTGAEVLHGPSHTFVASLAIALLVMLVAPGICNFLVRHWNKEVTHYRMPWLVEAFPVSRAAVIAGAFFGTFSHVFLDSLMHYDIRPFSPFSDANPLFGLITHDGVYQFCAIAGLLGGITWLAMKSINRDI</sequence>
<feature type="transmembrane region" description="Helical" evidence="1">
    <location>
        <begin position="99"/>
        <end position="118"/>
    </location>
</feature>
<keyword evidence="1" id="KW-0472">Membrane</keyword>
<feature type="transmembrane region" description="Helical" evidence="1">
    <location>
        <begin position="146"/>
        <end position="165"/>
    </location>
</feature>
<gene>
    <name evidence="2" type="ORF">SOP97_09360</name>
</gene>
<keyword evidence="1" id="KW-0812">Transmembrane</keyword>
<dbReference type="EMBL" id="JAYEET010000031">
    <property type="protein sequence ID" value="MEA1606019.1"/>
    <property type="molecule type" value="Genomic_DNA"/>
</dbReference>
<feature type="transmembrane region" description="Helical" evidence="1">
    <location>
        <begin position="56"/>
        <end position="78"/>
    </location>
</feature>
<keyword evidence="1" id="KW-1133">Transmembrane helix</keyword>
<evidence type="ECO:0000256" key="1">
    <source>
        <dbReference type="SAM" id="Phobius"/>
    </source>
</evidence>
<dbReference type="Pfam" id="PF04307">
    <property type="entry name" value="YdjM"/>
    <property type="match status" value="1"/>
</dbReference>
<dbReference type="InterPro" id="IPR007404">
    <property type="entry name" value="YdjM-like"/>
</dbReference>
<dbReference type="RefSeq" id="WP_322949040.1">
    <property type="nucleotide sequence ID" value="NZ_JAYEET010000031.1"/>
</dbReference>
<dbReference type="Proteomes" id="UP001292571">
    <property type="component" value="Unassembled WGS sequence"/>
</dbReference>
<reference evidence="2 3" key="1">
    <citation type="submission" date="2023-12" db="EMBL/GenBank/DDBJ databases">
        <title>Pseudomonas sp. T5W1.</title>
        <authorList>
            <person name="Maltman C."/>
        </authorList>
    </citation>
    <scope>NUCLEOTIDE SEQUENCE [LARGE SCALE GENOMIC DNA]</scope>
    <source>
        <strain evidence="2 3">T5W1</strain>
    </source>
</reference>
<evidence type="ECO:0000313" key="2">
    <source>
        <dbReference type="EMBL" id="MEA1606019.1"/>
    </source>
</evidence>
<proteinExistence type="predicted"/>